<protein>
    <recommendedName>
        <fullName evidence="3">ADP-ribosylation/crystallin J1</fullName>
    </recommendedName>
</protein>
<accession>A0ABP7GBM2</accession>
<evidence type="ECO:0000313" key="2">
    <source>
        <dbReference type="Proteomes" id="UP001500748"/>
    </source>
</evidence>
<proteinExistence type="predicted"/>
<gene>
    <name evidence="1" type="ORF">GCM10022423_08310</name>
</gene>
<dbReference type="Proteomes" id="UP001500748">
    <property type="component" value="Unassembled WGS sequence"/>
</dbReference>
<dbReference type="RefSeq" id="WP_345140675.1">
    <property type="nucleotide sequence ID" value="NZ_BAABDU010000003.1"/>
</dbReference>
<dbReference type="EMBL" id="BAABDU010000003">
    <property type="protein sequence ID" value="GAA3759713.1"/>
    <property type="molecule type" value="Genomic_DNA"/>
</dbReference>
<name>A0ABP7GBM2_9FLAO</name>
<evidence type="ECO:0008006" key="3">
    <source>
        <dbReference type="Google" id="ProtNLM"/>
    </source>
</evidence>
<reference evidence="2" key="1">
    <citation type="journal article" date="2019" name="Int. J. Syst. Evol. Microbiol.">
        <title>The Global Catalogue of Microorganisms (GCM) 10K type strain sequencing project: providing services to taxonomists for standard genome sequencing and annotation.</title>
        <authorList>
            <consortium name="The Broad Institute Genomics Platform"/>
            <consortium name="The Broad Institute Genome Sequencing Center for Infectious Disease"/>
            <person name="Wu L."/>
            <person name="Ma J."/>
        </authorList>
    </citation>
    <scope>NUCLEOTIDE SEQUENCE [LARGE SCALE GENOMIC DNA]</scope>
    <source>
        <strain evidence="2">JCM 17337</strain>
    </source>
</reference>
<keyword evidence="2" id="KW-1185">Reference proteome</keyword>
<sequence>MKTTKLFRPVGLKEMEFITTLGYNAFPPRLDWQPIFYPVTNQQYAEQIAFEWNTVDEFSGFIGIVTAFEVNKDFLEKYEIQNVGDKNHNELWIPSEDLTDFNSNIVGGIQIVNVYFTERSLVSESEELNNKLNTFRK</sequence>
<evidence type="ECO:0000313" key="1">
    <source>
        <dbReference type="EMBL" id="GAA3759713.1"/>
    </source>
</evidence>
<comment type="caution">
    <text evidence="1">The sequence shown here is derived from an EMBL/GenBank/DDBJ whole genome shotgun (WGS) entry which is preliminary data.</text>
</comment>
<organism evidence="1 2">
    <name type="scientific">Flavobacterium ginsengiterrae</name>
    <dbReference type="NCBI Taxonomy" id="871695"/>
    <lineage>
        <taxon>Bacteria</taxon>
        <taxon>Pseudomonadati</taxon>
        <taxon>Bacteroidota</taxon>
        <taxon>Flavobacteriia</taxon>
        <taxon>Flavobacteriales</taxon>
        <taxon>Flavobacteriaceae</taxon>
        <taxon>Flavobacterium</taxon>
    </lineage>
</organism>